<dbReference type="Proteomes" id="UP001165960">
    <property type="component" value="Unassembled WGS sequence"/>
</dbReference>
<comment type="caution">
    <text evidence="1">The sequence shown here is derived from an EMBL/GenBank/DDBJ whole genome shotgun (WGS) entry which is preliminary data.</text>
</comment>
<dbReference type="EMBL" id="QTSX02006008">
    <property type="protein sequence ID" value="KAJ9056164.1"/>
    <property type="molecule type" value="Genomic_DNA"/>
</dbReference>
<protein>
    <submittedName>
        <fullName evidence="1">Uncharacterized protein</fullName>
    </submittedName>
</protein>
<name>A0ACC2S1H6_9FUNG</name>
<gene>
    <name evidence="1" type="ORF">DSO57_1035881</name>
</gene>
<organism evidence="1 2">
    <name type="scientific">Entomophthora muscae</name>
    <dbReference type="NCBI Taxonomy" id="34485"/>
    <lineage>
        <taxon>Eukaryota</taxon>
        <taxon>Fungi</taxon>
        <taxon>Fungi incertae sedis</taxon>
        <taxon>Zoopagomycota</taxon>
        <taxon>Entomophthoromycotina</taxon>
        <taxon>Entomophthoromycetes</taxon>
        <taxon>Entomophthorales</taxon>
        <taxon>Entomophthoraceae</taxon>
        <taxon>Entomophthora</taxon>
    </lineage>
</organism>
<sequence>MSGLTRWLFRGLNKVPQKIRMNSFTLIHANSISKVAQSKQNESKKNIKPNGSKSGPLKTLYKNDQGFDIGPTSLVEDKCDFVDQLEDSPQNILDVDEFTNIELEKIPNIPPALKEIILKQYHFKYATKVQKEVLGLMPIKQDIKVQASTGSGKTLAYLIPCIEIMQRCLSPEEISKGKQVTVLILAPTRELVLQISAEAKKLLRKLPFSVLPFIGGTSKKEDLNRIISKRVDVVIATPGRVVDLISSSTIFRSQLEELKVLVLDEADELMKHGFAQNVLTVLKNLPRTRQTMLFSATMPSELEQAIARKAFRNLDNVHVINTCTVSPKTRVSLQQHKIEQKIAYVSHNLHLHLLFGIIRQSPSSKTMLFLPTVLSVQIFAALFKELGFPVLEMHSLLGQEERVTVTSKFREASAGLLITTDVSARGMDYPDVDLVIQWGVPSSIDNYLHRIGRTGRAGRPGKAIMIVTPLEERFLHLLEDASVPFTILDVEAEIQKPPSEEIHQLNQLCSRIKPGLIRQLFRSTLTYHLTLCALLDTSRRQAYSQTKNYIVGLGHRPPTLDWKHLSADIKKALSEVNKAKELISKL</sequence>
<proteinExistence type="predicted"/>
<keyword evidence="2" id="KW-1185">Reference proteome</keyword>
<reference evidence="1" key="1">
    <citation type="submission" date="2022-04" db="EMBL/GenBank/DDBJ databases">
        <title>Genome of the entomopathogenic fungus Entomophthora muscae.</title>
        <authorList>
            <person name="Elya C."/>
            <person name="Lovett B.R."/>
            <person name="Lee E."/>
            <person name="Macias A.M."/>
            <person name="Hajek A.E."/>
            <person name="De Bivort B.L."/>
            <person name="Kasson M.T."/>
            <person name="De Fine Licht H.H."/>
            <person name="Stajich J.E."/>
        </authorList>
    </citation>
    <scope>NUCLEOTIDE SEQUENCE</scope>
    <source>
        <strain evidence="1">Berkeley</strain>
    </source>
</reference>
<evidence type="ECO:0000313" key="2">
    <source>
        <dbReference type="Proteomes" id="UP001165960"/>
    </source>
</evidence>
<accession>A0ACC2S1H6</accession>
<evidence type="ECO:0000313" key="1">
    <source>
        <dbReference type="EMBL" id="KAJ9056164.1"/>
    </source>
</evidence>